<dbReference type="GO" id="GO:0030154">
    <property type="term" value="P:cell differentiation"/>
    <property type="evidence" value="ECO:0007669"/>
    <property type="project" value="TreeGrafter"/>
</dbReference>
<evidence type="ECO:0000256" key="4">
    <source>
        <dbReference type="ARBA" id="ARBA00023163"/>
    </source>
</evidence>
<feature type="DNA-binding region" description="Fork-head" evidence="6">
    <location>
        <begin position="74"/>
        <end position="168"/>
    </location>
</feature>
<dbReference type="InterPro" id="IPR001766">
    <property type="entry name" value="Fork_head_dom"/>
</dbReference>
<reference evidence="10" key="1">
    <citation type="submission" date="2025-08" db="UniProtKB">
        <authorList>
            <consortium name="RefSeq"/>
        </authorList>
    </citation>
    <scope>IDENTIFICATION</scope>
    <source>
        <tissue evidence="10">Entire body</tissue>
    </source>
</reference>
<dbReference type="PROSITE" id="PS00657">
    <property type="entry name" value="FORK_HEAD_1"/>
    <property type="match status" value="1"/>
</dbReference>
<gene>
    <name evidence="10" type="primary">LOC108741366</name>
</gene>
<evidence type="ECO:0000313" key="9">
    <source>
        <dbReference type="Proteomes" id="UP000192223"/>
    </source>
</evidence>
<evidence type="ECO:0000259" key="8">
    <source>
        <dbReference type="PROSITE" id="PS50039"/>
    </source>
</evidence>
<keyword evidence="9" id="KW-1185">Reference proteome</keyword>
<dbReference type="PANTHER" id="PTHR11829">
    <property type="entry name" value="FORKHEAD BOX PROTEIN"/>
    <property type="match status" value="1"/>
</dbReference>
<dbReference type="Pfam" id="PF00250">
    <property type="entry name" value="Forkhead"/>
    <property type="match status" value="1"/>
</dbReference>
<evidence type="ECO:0000256" key="3">
    <source>
        <dbReference type="ARBA" id="ARBA00023125"/>
    </source>
</evidence>
<organism evidence="9 10">
    <name type="scientific">Agrilus planipennis</name>
    <name type="common">Emerald ash borer</name>
    <name type="synonym">Agrilus marcopoli</name>
    <dbReference type="NCBI Taxonomy" id="224129"/>
    <lineage>
        <taxon>Eukaryota</taxon>
        <taxon>Metazoa</taxon>
        <taxon>Ecdysozoa</taxon>
        <taxon>Arthropoda</taxon>
        <taxon>Hexapoda</taxon>
        <taxon>Insecta</taxon>
        <taxon>Pterygota</taxon>
        <taxon>Neoptera</taxon>
        <taxon>Endopterygota</taxon>
        <taxon>Coleoptera</taxon>
        <taxon>Polyphaga</taxon>
        <taxon>Elateriformia</taxon>
        <taxon>Buprestoidea</taxon>
        <taxon>Buprestidae</taxon>
        <taxon>Agrilinae</taxon>
        <taxon>Agrilus</taxon>
    </lineage>
</organism>
<dbReference type="AlphaFoldDB" id="A0A1W4XGT2"/>
<keyword evidence="2" id="KW-0805">Transcription regulation</keyword>
<dbReference type="PANTHER" id="PTHR11829:SF402">
    <property type="entry name" value="FORK HEAD DOMAIN-CONTAINING PROTEIN FD3-RELATED"/>
    <property type="match status" value="1"/>
</dbReference>
<dbReference type="KEGG" id="apln:108741366"/>
<evidence type="ECO:0000256" key="1">
    <source>
        <dbReference type="ARBA" id="ARBA00004123"/>
    </source>
</evidence>
<accession>A0A1W4XGT2</accession>
<dbReference type="Gene3D" id="1.10.10.10">
    <property type="entry name" value="Winged helix-like DNA-binding domain superfamily/Winged helix DNA-binding domain"/>
    <property type="match status" value="1"/>
</dbReference>
<dbReference type="PRINTS" id="PR00053">
    <property type="entry name" value="FORKHEAD"/>
</dbReference>
<dbReference type="FunFam" id="1.10.10.10:FF:000016">
    <property type="entry name" value="Forkhead box protein I1"/>
    <property type="match status" value="1"/>
</dbReference>
<dbReference type="InterPro" id="IPR050211">
    <property type="entry name" value="FOX_domain-containing"/>
</dbReference>
<dbReference type="GO" id="GO:0009653">
    <property type="term" value="P:anatomical structure morphogenesis"/>
    <property type="evidence" value="ECO:0007669"/>
    <property type="project" value="TreeGrafter"/>
</dbReference>
<dbReference type="PROSITE" id="PS50039">
    <property type="entry name" value="FORK_HEAD_3"/>
    <property type="match status" value="1"/>
</dbReference>
<sequence>MLMMYNGNRLLASCTNNNNNINKNNHQPLVEEKYSSSETPLDLRGPTTTSELEEPKDSIIGSKSSGKKAQNLIKPPYSYIALITMAILQSPQKKLTLSGICEFIMSRFQYYREKFPAWQNSIRHNLSLNDCFIKIPREPGNPGKGNYWTLDPLAEDMFDNGSFLRRRKRYKRPSPAALMLRDHHNSAMVASFLNQENYQHGLFPHPGLHASPYPYIPAIPSGMPLLPPMNLSRLNMTHLGLLPQPNTICKPVPVTPTSVQHTLNDTEEYFASEIYKKAKNVFSIDAIIGNEDDSQSKPLPLVKGRGDIGVEVTKPKVLPPHSQVSAFAPLVPPTEEWTR</sequence>
<keyword evidence="3 6" id="KW-0238">DNA-binding</keyword>
<dbReference type="GO" id="GO:0005634">
    <property type="term" value="C:nucleus"/>
    <property type="evidence" value="ECO:0007669"/>
    <property type="project" value="UniProtKB-SubCell"/>
</dbReference>
<dbReference type="OrthoDB" id="5402974at2759"/>
<dbReference type="SUPFAM" id="SSF46785">
    <property type="entry name" value="Winged helix' DNA-binding domain"/>
    <property type="match status" value="1"/>
</dbReference>
<protein>
    <submittedName>
        <fullName evidence="10">Forkhead box protein D3-like</fullName>
    </submittedName>
</protein>
<dbReference type="InterPro" id="IPR030456">
    <property type="entry name" value="TF_fork_head_CS_2"/>
</dbReference>
<feature type="domain" description="Fork-head" evidence="8">
    <location>
        <begin position="74"/>
        <end position="168"/>
    </location>
</feature>
<dbReference type="RefSeq" id="XP_018331668.1">
    <property type="nucleotide sequence ID" value="XM_018476166.2"/>
</dbReference>
<dbReference type="Proteomes" id="UP000192223">
    <property type="component" value="Unplaced"/>
</dbReference>
<dbReference type="InterPro" id="IPR036388">
    <property type="entry name" value="WH-like_DNA-bd_sf"/>
</dbReference>
<dbReference type="GO" id="GO:0000978">
    <property type="term" value="F:RNA polymerase II cis-regulatory region sequence-specific DNA binding"/>
    <property type="evidence" value="ECO:0007669"/>
    <property type="project" value="TreeGrafter"/>
</dbReference>
<feature type="region of interest" description="Disordered" evidence="7">
    <location>
        <begin position="32"/>
        <end position="65"/>
    </location>
</feature>
<evidence type="ECO:0000313" key="10">
    <source>
        <dbReference type="RefSeq" id="XP_018331668.1"/>
    </source>
</evidence>
<dbReference type="InterPro" id="IPR018122">
    <property type="entry name" value="TF_fork_head_CS_1"/>
</dbReference>
<dbReference type="GO" id="GO:0000981">
    <property type="term" value="F:DNA-binding transcription factor activity, RNA polymerase II-specific"/>
    <property type="evidence" value="ECO:0007669"/>
    <property type="project" value="TreeGrafter"/>
</dbReference>
<dbReference type="STRING" id="224129.A0A1W4XGT2"/>
<dbReference type="SMART" id="SM00339">
    <property type="entry name" value="FH"/>
    <property type="match status" value="1"/>
</dbReference>
<evidence type="ECO:0000256" key="7">
    <source>
        <dbReference type="SAM" id="MobiDB-lite"/>
    </source>
</evidence>
<dbReference type="PROSITE" id="PS00658">
    <property type="entry name" value="FORK_HEAD_2"/>
    <property type="match status" value="1"/>
</dbReference>
<keyword evidence="5 6" id="KW-0539">Nucleus</keyword>
<comment type="subcellular location">
    <subcellularLocation>
        <location evidence="1 6">Nucleus</location>
    </subcellularLocation>
</comment>
<name>A0A1W4XGT2_AGRPL</name>
<dbReference type="CDD" id="cd20048">
    <property type="entry name" value="FH_FOXD4-like"/>
    <property type="match status" value="1"/>
</dbReference>
<dbReference type="GeneID" id="108741366"/>
<evidence type="ECO:0000256" key="6">
    <source>
        <dbReference type="PROSITE-ProRule" id="PRU00089"/>
    </source>
</evidence>
<dbReference type="InParanoid" id="A0A1W4XGT2"/>
<proteinExistence type="predicted"/>
<evidence type="ECO:0000256" key="2">
    <source>
        <dbReference type="ARBA" id="ARBA00023015"/>
    </source>
</evidence>
<evidence type="ECO:0000256" key="5">
    <source>
        <dbReference type="ARBA" id="ARBA00023242"/>
    </source>
</evidence>
<dbReference type="InterPro" id="IPR036390">
    <property type="entry name" value="WH_DNA-bd_sf"/>
</dbReference>
<keyword evidence="4" id="KW-0804">Transcription</keyword>